<feature type="repeat" description="TPR" evidence="5">
    <location>
        <begin position="661"/>
        <end position="694"/>
    </location>
</feature>
<proteinExistence type="predicted"/>
<feature type="transmembrane region" description="Helical" evidence="6">
    <location>
        <begin position="110"/>
        <end position="127"/>
    </location>
</feature>
<organism evidence="8 9">
    <name type="scientific">Candidatus Saganbacteria bacterium</name>
    <dbReference type="NCBI Taxonomy" id="2575572"/>
    <lineage>
        <taxon>Bacteria</taxon>
        <taxon>Bacillati</taxon>
        <taxon>Saganbacteria</taxon>
    </lineage>
</organism>
<dbReference type="PROSITE" id="PS50005">
    <property type="entry name" value="TPR"/>
    <property type="match status" value="3"/>
</dbReference>
<feature type="transmembrane region" description="Helical" evidence="6">
    <location>
        <begin position="241"/>
        <end position="260"/>
    </location>
</feature>
<keyword evidence="2 6" id="KW-0812">Transmembrane</keyword>
<feature type="transmembrane region" description="Helical" evidence="6">
    <location>
        <begin position="218"/>
        <end position="235"/>
    </location>
</feature>
<feature type="domain" description="O-antigen ligase-related" evidence="7">
    <location>
        <begin position="276"/>
        <end position="443"/>
    </location>
</feature>
<reference evidence="8" key="1">
    <citation type="submission" date="2020-07" db="EMBL/GenBank/DDBJ databases">
        <title>Huge and variable diversity of episymbiotic CPR bacteria and DPANN archaea in groundwater ecosystems.</title>
        <authorList>
            <person name="He C.Y."/>
            <person name="Keren R."/>
            <person name="Whittaker M."/>
            <person name="Farag I.F."/>
            <person name="Doudna J."/>
            <person name="Cate J.H.D."/>
            <person name="Banfield J.F."/>
        </authorList>
    </citation>
    <scope>NUCLEOTIDE SEQUENCE</scope>
    <source>
        <strain evidence="8">NC_groundwater_1860_Pr3_B-0.1um_51_7</strain>
    </source>
</reference>
<feature type="transmembrane region" description="Helical" evidence="6">
    <location>
        <begin position="12"/>
        <end position="31"/>
    </location>
</feature>
<dbReference type="GO" id="GO:0016874">
    <property type="term" value="F:ligase activity"/>
    <property type="evidence" value="ECO:0007669"/>
    <property type="project" value="UniProtKB-KW"/>
</dbReference>
<evidence type="ECO:0000256" key="4">
    <source>
        <dbReference type="ARBA" id="ARBA00023136"/>
    </source>
</evidence>
<feature type="transmembrane region" description="Helical" evidence="6">
    <location>
        <begin position="181"/>
        <end position="198"/>
    </location>
</feature>
<dbReference type="InterPro" id="IPR011990">
    <property type="entry name" value="TPR-like_helical_dom_sf"/>
</dbReference>
<dbReference type="Pfam" id="PF13181">
    <property type="entry name" value="TPR_8"/>
    <property type="match status" value="1"/>
</dbReference>
<dbReference type="EMBL" id="JACRKR010000096">
    <property type="protein sequence ID" value="MBI5078763.1"/>
    <property type="molecule type" value="Genomic_DNA"/>
</dbReference>
<evidence type="ECO:0000313" key="9">
    <source>
        <dbReference type="Proteomes" id="UP000808761"/>
    </source>
</evidence>
<dbReference type="Pfam" id="PF04932">
    <property type="entry name" value="Wzy_C"/>
    <property type="match status" value="1"/>
</dbReference>
<dbReference type="AlphaFoldDB" id="A0A9D6UMN9"/>
<comment type="caution">
    <text evidence="8">The sequence shown here is derived from an EMBL/GenBank/DDBJ whole genome shotgun (WGS) entry which is preliminary data.</text>
</comment>
<dbReference type="PANTHER" id="PTHR37422">
    <property type="entry name" value="TEICHURONIC ACID BIOSYNTHESIS PROTEIN TUAE"/>
    <property type="match status" value="1"/>
</dbReference>
<dbReference type="InterPro" id="IPR051533">
    <property type="entry name" value="WaaL-like"/>
</dbReference>
<evidence type="ECO:0000256" key="1">
    <source>
        <dbReference type="ARBA" id="ARBA00004141"/>
    </source>
</evidence>
<keyword evidence="8" id="KW-0436">Ligase</keyword>
<feature type="transmembrane region" description="Helical" evidence="6">
    <location>
        <begin position="136"/>
        <end position="153"/>
    </location>
</feature>
<feature type="transmembrane region" description="Helical" evidence="6">
    <location>
        <begin position="293"/>
        <end position="312"/>
    </location>
</feature>
<keyword evidence="3 6" id="KW-1133">Transmembrane helix</keyword>
<feature type="repeat" description="TPR" evidence="5">
    <location>
        <begin position="551"/>
        <end position="584"/>
    </location>
</feature>
<feature type="transmembrane region" description="Helical" evidence="6">
    <location>
        <begin position="486"/>
        <end position="506"/>
    </location>
</feature>
<feature type="transmembrane region" description="Helical" evidence="6">
    <location>
        <begin position="527"/>
        <end position="549"/>
    </location>
</feature>
<evidence type="ECO:0000313" key="8">
    <source>
        <dbReference type="EMBL" id="MBI5078763.1"/>
    </source>
</evidence>
<keyword evidence="5" id="KW-0802">TPR repeat</keyword>
<dbReference type="SMART" id="SM00028">
    <property type="entry name" value="TPR"/>
    <property type="match status" value="3"/>
</dbReference>
<evidence type="ECO:0000256" key="6">
    <source>
        <dbReference type="SAM" id="Phobius"/>
    </source>
</evidence>
<feature type="transmembrane region" description="Helical" evidence="6">
    <location>
        <begin position="46"/>
        <end position="65"/>
    </location>
</feature>
<dbReference type="Pfam" id="PF13432">
    <property type="entry name" value="TPR_16"/>
    <property type="match status" value="1"/>
</dbReference>
<keyword evidence="4 6" id="KW-0472">Membrane</keyword>
<evidence type="ECO:0000259" key="7">
    <source>
        <dbReference type="Pfam" id="PF04932"/>
    </source>
</evidence>
<sequence length="741" mass="83759">MTRAGKNFSFTFDSLIEAVFLAAVFFTPVIFDRRLGIVFSGTKVAWLRVFVIVLLSVWVIKLIIAKQHRFVRSPLDWPVLTFLFSTTIAALTSIHVYTSFVGFYGRFEGLSTWYLFGLMFFVVTNYIRSGEQLKRIIATVVSAATLMAVYGLIQRHELDPYLWGGVVTWQRVIGTIGQPNFLAAYVLMAFFLTLVLFLEERKVPAAAPPGWADQILPLGSFIFGQVIFIVMIYNLEAHDIFLWYSGFALVTGAALLFAYNYEKLHPFLLDALLGITLLLNYICLLYTQSRGGYIGFFAGIVLFALVAGRRWVFKNWNKVMVLGLLIIAVSAVTMLRPEFSPFERFTSEITTKKEVVAPGEVEGRLELKGAAGSRGETWKSAIKIIADYPLFGIGPEVLKMVFPRYETELFRFKEAFHVKQDRCHNETFDVPVTKGLISFFVYLWLIFTVFKTGFDKMMTVSAHQRLMLAGVLAAGFSYLIQNQFSFGVVAITSLFWVLWGMVMVAVREETSAEPQKSLQNLSWADIPWLPVSAVIVIALFPTYVSFLSFQGDVFFKSGKTHLEMGKLPEAVEDLKQSLRVFPFEGTTASHLGIAYLNQGNMEEAIKALSYGTRIDAYNADNFYMLTKIFLSFYDRRVDAKNPLEEAMRNAEIVVKMDPYYAEAYETLGMISERRGDVAGAEQMYEKAFSVNPNLPVTIYKIEELSRRLGQAGKAREIFGAAASKFPENIEVFKALERLKAK</sequence>
<evidence type="ECO:0000256" key="5">
    <source>
        <dbReference type="PROSITE-ProRule" id="PRU00339"/>
    </source>
</evidence>
<comment type="subcellular location">
    <subcellularLocation>
        <location evidence="1">Membrane</location>
        <topology evidence="1">Multi-pass membrane protein</topology>
    </subcellularLocation>
</comment>
<name>A0A9D6UMN9_UNCSA</name>
<dbReference type="GO" id="GO:0016020">
    <property type="term" value="C:membrane"/>
    <property type="evidence" value="ECO:0007669"/>
    <property type="project" value="UniProtKB-SubCell"/>
</dbReference>
<evidence type="ECO:0000256" key="3">
    <source>
        <dbReference type="ARBA" id="ARBA00022989"/>
    </source>
</evidence>
<evidence type="ECO:0000256" key="2">
    <source>
        <dbReference type="ARBA" id="ARBA00022692"/>
    </source>
</evidence>
<accession>A0A9D6UMN9</accession>
<dbReference type="Proteomes" id="UP000808761">
    <property type="component" value="Unassembled WGS sequence"/>
</dbReference>
<dbReference type="Gene3D" id="1.25.40.10">
    <property type="entry name" value="Tetratricopeptide repeat domain"/>
    <property type="match status" value="1"/>
</dbReference>
<dbReference type="SUPFAM" id="SSF48452">
    <property type="entry name" value="TPR-like"/>
    <property type="match status" value="1"/>
</dbReference>
<dbReference type="InterPro" id="IPR007016">
    <property type="entry name" value="O-antigen_ligase-rel_domated"/>
</dbReference>
<dbReference type="PANTHER" id="PTHR37422:SF13">
    <property type="entry name" value="LIPOPOLYSACCHARIDE BIOSYNTHESIS PROTEIN PA4999-RELATED"/>
    <property type="match status" value="1"/>
</dbReference>
<feature type="transmembrane region" description="Helical" evidence="6">
    <location>
        <begin position="432"/>
        <end position="450"/>
    </location>
</feature>
<feature type="repeat" description="TPR" evidence="5">
    <location>
        <begin position="585"/>
        <end position="618"/>
    </location>
</feature>
<feature type="transmembrane region" description="Helical" evidence="6">
    <location>
        <begin position="267"/>
        <end position="287"/>
    </location>
</feature>
<protein>
    <submittedName>
        <fullName evidence="8">O-antigen ligase family protein</fullName>
    </submittedName>
</protein>
<dbReference type="InterPro" id="IPR019734">
    <property type="entry name" value="TPR_rpt"/>
</dbReference>
<feature type="transmembrane region" description="Helical" evidence="6">
    <location>
        <begin position="319"/>
        <end position="335"/>
    </location>
</feature>
<feature type="transmembrane region" description="Helical" evidence="6">
    <location>
        <begin position="77"/>
        <end position="98"/>
    </location>
</feature>
<gene>
    <name evidence="8" type="ORF">HZB08_01935</name>
</gene>